<comment type="caution">
    <text evidence="2">The sequence shown here is derived from an EMBL/GenBank/DDBJ whole genome shotgun (WGS) entry which is preliminary data.</text>
</comment>
<feature type="transmembrane region" description="Helical" evidence="1">
    <location>
        <begin position="78"/>
        <end position="99"/>
    </location>
</feature>
<evidence type="ECO:0000256" key="1">
    <source>
        <dbReference type="SAM" id="Phobius"/>
    </source>
</evidence>
<keyword evidence="3" id="KW-1185">Reference proteome</keyword>
<keyword evidence="1" id="KW-0812">Transmembrane</keyword>
<reference evidence="2" key="2">
    <citation type="submission" date="2020-09" db="EMBL/GenBank/DDBJ databases">
        <authorList>
            <person name="Sun Q."/>
            <person name="Ohkuma M."/>
        </authorList>
    </citation>
    <scope>NUCLEOTIDE SEQUENCE</scope>
    <source>
        <strain evidence="2">JCM 14371</strain>
    </source>
</reference>
<evidence type="ECO:0000313" key="3">
    <source>
        <dbReference type="Proteomes" id="UP000635726"/>
    </source>
</evidence>
<organism evidence="2 3">
    <name type="scientific">Deinococcus aquiradiocola</name>
    <dbReference type="NCBI Taxonomy" id="393059"/>
    <lineage>
        <taxon>Bacteria</taxon>
        <taxon>Thermotogati</taxon>
        <taxon>Deinococcota</taxon>
        <taxon>Deinococci</taxon>
        <taxon>Deinococcales</taxon>
        <taxon>Deinococcaceae</taxon>
        <taxon>Deinococcus</taxon>
    </lineage>
</organism>
<keyword evidence="1" id="KW-0472">Membrane</keyword>
<dbReference type="EMBL" id="BMOE01000004">
    <property type="protein sequence ID" value="GGJ72621.1"/>
    <property type="molecule type" value="Genomic_DNA"/>
</dbReference>
<name>A0A917PE73_9DEIO</name>
<gene>
    <name evidence="2" type="ORF">GCM10008939_16320</name>
</gene>
<sequence length="103" mass="11387">MVQRPAEHVRGRRATSNRWLLDLGALCLAVFPAVTFVPNPPLLSLQTSEPLSFMMDPNSGPQAYGMIARYDTSGLQYAWLYAIGVALVLIPWAGTLTLWRNPS</sequence>
<accession>A0A917PE73</accession>
<dbReference type="Proteomes" id="UP000635726">
    <property type="component" value="Unassembled WGS sequence"/>
</dbReference>
<protein>
    <submittedName>
        <fullName evidence="2">Uncharacterized protein</fullName>
    </submittedName>
</protein>
<feature type="transmembrane region" description="Helical" evidence="1">
    <location>
        <begin position="20"/>
        <end position="38"/>
    </location>
</feature>
<reference evidence="2" key="1">
    <citation type="journal article" date="2014" name="Int. J. Syst. Evol. Microbiol.">
        <title>Complete genome sequence of Corynebacterium casei LMG S-19264T (=DSM 44701T), isolated from a smear-ripened cheese.</title>
        <authorList>
            <consortium name="US DOE Joint Genome Institute (JGI-PGF)"/>
            <person name="Walter F."/>
            <person name="Albersmeier A."/>
            <person name="Kalinowski J."/>
            <person name="Ruckert C."/>
        </authorList>
    </citation>
    <scope>NUCLEOTIDE SEQUENCE</scope>
    <source>
        <strain evidence="2">JCM 14371</strain>
    </source>
</reference>
<dbReference type="AlphaFoldDB" id="A0A917PE73"/>
<evidence type="ECO:0000313" key="2">
    <source>
        <dbReference type="EMBL" id="GGJ72621.1"/>
    </source>
</evidence>
<proteinExistence type="predicted"/>
<keyword evidence="1" id="KW-1133">Transmembrane helix</keyword>